<dbReference type="Pfam" id="PF00590">
    <property type="entry name" value="TP_methylase"/>
    <property type="match status" value="1"/>
</dbReference>
<gene>
    <name evidence="9" type="primary">cobM</name>
    <name evidence="9" type="ORF">V2H45_02115</name>
</gene>
<dbReference type="InterPro" id="IPR014776">
    <property type="entry name" value="4pyrrole_Mease_sub2"/>
</dbReference>
<keyword evidence="6" id="KW-0949">S-adenosyl-L-methionine</keyword>
<dbReference type="PANTHER" id="PTHR45790:SF4">
    <property type="entry name" value="COBALT-PRECORRIN-4 C(11)-METHYLTRANSFERASE"/>
    <property type="match status" value="1"/>
</dbReference>
<dbReference type="GO" id="GO:0009236">
    <property type="term" value="P:cobalamin biosynthetic process"/>
    <property type="evidence" value="ECO:0007669"/>
    <property type="project" value="UniProtKB-KW"/>
</dbReference>
<comment type="caution">
    <text evidence="9">The sequence shown here is derived from an EMBL/GenBank/DDBJ whole genome shotgun (WGS) entry which is preliminary data.</text>
</comment>
<keyword evidence="5 7" id="KW-0808">Transferase</keyword>
<evidence type="ECO:0000256" key="1">
    <source>
        <dbReference type="ARBA" id="ARBA00004953"/>
    </source>
</evidence>
<dbReference type="InterPro" id="IPR006362">
    <property type="entry name" value="Cbl_synth_CobM/CibF"/>
</dbReference>
<dbReference type="SUPFAM" id="SSF53790">
    <property type="entry name" value="Tetrapyrrole methylase"/>
    <property type="match status" value="1"/>
</dbReference>
<dbReference type="EMBL" id="JAZBJZ010000004">
    <property type="protein sequence ID" value="MEE3715536.1"/>
    <property type="molecule type" value="Genomic_DNA"/>
</dbReference>
<keyword evidence="4 7" id="KW-0489">Methyltransferase</keyword>
<dbReference type="RefSeq" id="WP_330481959.1">
    <property type="nucleotide sequence ID" value="NZ_JAZBJZ010000004.1"/>
</dbReference>
<dbReference type="PROSITE" id="PS00839">
    <property type="entry name" value="SUMT_1"/>
    <property type="match status" value="1"/>
</dbReference>
<dbReference type="InterPro" id="IPR003043">
    <property type="entry name" value="Uropor_MeTrfase_CS"/>
</dbReference>
<dbReference type="NCBIfam" id="TIGR01465">
    <property type="entry name" value="cobM_cbiF"/>
    <property type="match status" value="1"/>
</dbReference>
<proteinExistence type="inferred from homology"/>
<dbReference type="InterPro" id="IPR035996">
    <property type="entry name" value="4pyrrol_Methylase_sf"/>
</dbReference>
<dbReference type="GO" id="GO:0046026">
    <property type="term" value="F:precorrin-4 C11-methyltransferase activity"/>
    <property type="evidence" value="ECO:0007669"/>
    <property type="project" value="UniProtKB-EC"/>
</dbReference>
<evidence type="ECO:0000259" key="8">
    <source>
        <dbReference type="Pfam" id="PF00590"/>
    </source>
</evidence>
<reference evidence="9" key="1">
    <citation type="submission" date="2024-01" db="EMBL/GenBank/DDBJ databases">
        <title>Bank of Algae and Cyanobacteria of the Azores (BACA) strain genomes.</title>
        <authorList>
            <person name="Luz R."/>
            <person name="Cordeiro R."/>
            <person name="Fonseca A."/>
            <person name="Goncalves V."/>
        </authorList>
    </citation>
    <scope>NUCLEOTIDE SEQUENCE</scope>
    <source>
        <strain evidence="9">BACA0141</strain>
    </source>
</reference>
<sequence>MSIKPVYIIGAGPGDPDLITVKGRNILVQADVVIYASSLVPEQMLEVCRPDAELVATASMTLEEILDFTIARARSHQLVVRLHDGDPSLYGAIHEQIMALNAAEVPFEIIPGVSAFQLAAARLQVELTVPELVQTIILTRISGRTKVPDREELSSLAAHQASLCLYLSARHVEDAQAKLLAHYPSETTVAICYRLGWTDEKILLVPLHEMASATRNQDLIRTTLYIISPALGEAQTRLEKLGTARSRLYHPTYDRLFRESSKS</sequence>
<dbReference type="InterPro" id="IPR014777">
    <property type="entry name" value="4pyrrole_Mease_sub1"/>
</dbReference>
<evidence type="ECO:0000256" key="2">
    <source>
        <dbReference type="ARBA" id="ARBA00005879"/>
    </source>
</evidence>
<dbReference type="InterPro" id="IPR000878">
    <property type="entry name" value="4pyrrol_Mease"/>
</dbReference>
<feature type="domain" description="Tetrapyrrole methylase" evidence="8">
    <location>
        <begin position="6"/>
        <end position="210"/>
    </location>
</feature>
<accession>A0AAW9PYB3</accession>
<evidence type="ECO:0000313" key="9">
    <source>
        <dbReference type="EMBL" id="MEE3715536.1"/>
    </source>
</evidence>
<evidence type="ECO:0000256" key="5">
    <source>
        <dbReference type="ARBA" id="ARBA00022679"/>
    </source>
</evidence>
<dbReference type="PROSITE" id="PS00840">
    <property type="entry name" value="SUMT_2"/>
    <property type="match status" value="1"/>
</dbReference>
<dbReference type="PANTHER" id="PTHR45790">
    <property type="entry name" value="SIROHEME SYNTHASE-RELATED"/>
    <property type="match status" value="1"/>
</dbReference>
<comment type="similarity">
    <text evidence="2 7">Belongs to the precorrin methyltransferase family.</text>
</comment>
<evidence type="ECO:0000256" key="4">
    <source>
        <dbReference type="ARBA" id="ARBA00022603"/>
    </source>
</evidence>
<protein>
    <submittedName>
        <fullName evidence="9">Precorrin-4 C(11)-methyltransferase</fullName>
        <ecNumber evidence="9">2.1.1.133</ecNumber>
    </submittedName>
</protein>
<dbReference type="Proteomes" id="UP001333818">
    <property type="component" value="Unassembled WGS sequence"/>
</dbReference>
<dbReference type="InterPro" id="IPR050161">
    <property type="entry name" value="Siro_Cobalamin_biosynth"/>
</dbReference>
<keyword evidence="3" id="KW-0169">Cobalamin biosynthesis</keyword>
<evidence type="ECO:0000256" key="7">
    <source>
        <dbReference type="RuleBase" id="RU003960"/>
    </source>
</evidence>
<organism evidence="9 10">
    <name type="scientific">Tumidithrix elongata BACA0141</name>
    <dbReference type="NCBI Taxonomy" id="2716417"/>
    <lineage>
        <taxon>Bacteria</taxon>
        <taxon>Bacillati</taxon>
        <taxon>Cyanobacteriota</taxon>
        <taxon>Cyanophyceae</taxon>
        <taxon>Pseudanabaenales</taxon>
        <taxon>Pseudanabaenaceae</taxon>
        <taxon>Tumidithrix</taxon>
        <taxon>Tumidithrix elongata</taxon>
    </lineage>
</organism>
<name>A0AAW9PYB3_9CYAN</name>
<evidence type="ECO:0000256" key="3">
    <source>
        <dbReference type="ARBA" id="ARBA00022573"/>
    </source>
</evidence>
<dbReference type="GO" id="GO:0032259">
    <property type="term" value="P:methylation"/>
    <property type="evidence" value="ECO:0007669"/>
    <property type="project" value="UniProtKB-KW"/>
</dbReference>
<comment type="pathway">
    <text evidence="1">Cofactor biosynthesis; adenosylcobalamin biosynthesis.</text>
</comment>
<dbReference type="Gene3D" id="3.30.950.10">
    <property type="entry name" value="Methyltransferase, Cobalt-precorrin-4 Transmethylase, Domain 2"/>
    <property type="match status" value="1"/>
</dbReference>
<dbReference type="Gene3D" id="3.40.1010.10">
    <property type="entry name" value="Cobalt-precorrin-4 Transmethylase, Domain 1"/>
    <property type="match status" value="1"/>
</dbReference>
<evidence type="ECO:0000256" key="6">
    <source>
        <dbReference type="ARBA" id="ARBA00022691"/>
    </source>
</evidence>
<dbReference type="AlphaFoldDB" id="A0AAW9PYB3"/>
<keyword evidence="10" id="KW-1185">Reference proteome</keyword>
<dbReference type="EC" id="2.1.1.133" evidence="9"/>
<dbReference type="CDD" id="cd11641">
    <property type="entry name" value="Precorrin-4_C11-MT"/>
    <property type="match status" value="1"/>
</dbReference>
<evidence type="ECO:0000313" key="10">
    <source>
        <dbReference type="Proteomes" id="UP001333818"/>
    </source>
</evidence>